<dbReference type="InterPro" id="IPR056174">
    <property type="entry name" value="SpoVR_N"/>
</dbReference>
<protein>
    <submittedName>
        <fullName evidence="2">SpoVR family protein</fullName>
    </submittedName>
</protein>
<dbReference type="RefSeq" id="WP_375330587.1">
    <property type="nucleotide sequence ID" value="NZ_JBDXSU010000019.1"/>
</dbReference>
<dbReference type="PANTHER" id="PTHR30029">
    <property type="entry name" value="STAGE V SPORULATION PROTEIN R"/>
    <property type="match status" value="1"/>
</dbReference>
<feature type="domain" description="SpoVR protein-like N-terminal" evidence="1">
    <location>
        <begin position="5"/>
        <end position="68"/>
    </location>
</feature>
<accession>A0ABV5AJL5</accession>
<reference evidence="2 3" key="1">
    <citation type="journal article" date="2024" name="Int. J. Mol. Sci.">
        <title>Exploration of Alicyclobacillus spp. Genome in Search of Antibiotic Resistance.</title>
        <authorList>
            <person name="Bucka-Kolendo J."/>
            <person name="Kiousi D.E."/>
            <person name="Dekowska A."/>
            <person name="Mikolajczuk-Szczyrba A."/>
            <person name="Karadedos D.M."/>
            <person name="Michael P."/>
            <person name="Galanis A."/>
            <person name="Sokolowska B."/>
        </authorList>
    </citation>
    <scope>NUCLEOTIDE SEQUENCE [LARGE SCALE GENOMIC DNA]</scope>
    <source>
        <strain evidence="2 3">KKP 3000</strain>
    </source>
</reference>
<dbReference type="Pfam" id="PF04293">
    <property type="entry name" value="SpoVR"/>
    <property type="match status" value="1"/>
</dbReference>
<dbReference type="InterPro" id="IPR007390">
    <property type="entry name" value="Spore_V_R"/>
</dbReference>
<organism evidence="2 3">
    <name type="scientific">Alicyclobacillus fastidiosus</name>
    <dbReference type="NCBI Taxonomy" id="392011"/>
    <lineage>
        <taxon>Bacteria</taxon>
        <taxon>Bacillati</taxon>
        <taxon>Bacillota</taxon>
        <taxon>Bacilli</taxon>
        <taxon>Bacillales</taxon>
        <taxon>Alicyclobacillaceae</taxon>
        <taxon>Alicyclobacillus</taxon>
    </lineage>
</organism>
<name>A0ABV5AJL5_9BACL</name>
<dbReference type="EMBL" id="JBDXSU010000019">
    <property type="protein sequence ID" value="MFB5192316.1"/>
    <property type="molecule type" value="Genomic_DNA"/>
</dbReference>
<gene>
    <name evidence="2" type="ORF">KKP3000_001111</name>
</gene>
<dbReference type="Proteomes" id="UP001579974">
    <property type="component" value="Unassembled WGS sequence"/>
</dbReference>
<evidence type="ECO:0000259" key="1">
    <source>
        <dbReference type="Pfam" id="PF04293"/>
    </source>
</evidence>
<feature type="non-terminal residue" evidence="2">
    <location>
        <position position="76"/>
    </location>
</feature>
<sequence>MNHEEMAALEASIDEMTSIAKDFGLDFYPMRYEVCPSDVIYTFGAYGMPTRFHHWSFGKTKLQANEKIRRSKRMKR</sequence>
<keyword evidence="3" id="KW-1185">Reference proteome</keyword>
<proteinExistence type="predicted"/>
<evidence type="ECO:0000313" key="2">
    <source>
        <dbReference type="EMBL" id="MFB5192316.1"/>
    </source>
</evidence>
<comment type="caution">
    <text evidence="2">The sequence shown here is derived from an EMBL/GenBank/DDBJ whole genome shotgun (WGS) entry which is preliminary data.</text>
</comment>
<dbReference type="PANTHER" id="PTHR30029:SF2">
    <property type="entry name" value="STAGE V SPORULATION PROTEIN R"/>
    <property type="match status" value="1"/>
</dbReference>
<evidence type="ECO:0000313" key="3">
    <source>
        <dbReference type="Proteomes" id="UP001579974"/>
    </source>
</evidence>